<comment type="caution">
    <text evidence="2">The sequence shown here is derived from an EMBL/GenBank/DDBJ whole genome shotgun (WGS) entry which is preliminary data.</text>
</comment>
<dbReference type="PANTHER" id="PTHR31198">
    <property type="entry name" value="COILED-COIL DOMAIN-CONTAINING PROTEIN 84"/>
    <property type="match status" value="1"/>
</dbReference>
<evidence type="ECO:0008006" key="4">
    <source>
        <dbReference type="Google" id="ProtNLM"/>
    </source>
</evidence>
<feature type="non-terminal residue" evidence="2">
    <location>
        <position position="102"/>
    </location>
</feature>
<dbReference type="Proteomes" id="UP000015453">
    <property type="component" value="Unassembled WGS sequence"/>
</dbReference>
<dbReference type="AlphaFoldDB" id="S8DJN3"/>
<feature type="region of interest" description="Disordered" evidence="1">
    <location>
        <begin position="1"/>
        <end position="102"/>
    </location>
</feature>
<reference evidence="2 3" key="1">
    <citation type="journal article" date="2013" name="BMC Genomics">
        <title>The miniature genome of a carnivorous plant Genlisea aurea contains a low number of genes and short non-coding sequences.</title>
        <authorList>
            <person name="Leushkin E.V."/>
            <person name="Sutormin R.A."/>
            <person name="Nabieva E.R."/>
            <person name="Penin A.A."/>
            <person name="Kondrashov A.S."/>
            <person name="Logacheva M.D."/>
        </authorList>
    </citation>
    <scope>NUCLEOTIDE SEQUENCE [LARGE SCALE GENOMIC DNA]</scope>
</reference>
<sequence length="102" mass="11305">LTRISHPNEETTGGNIHTGAPPPWLDDATDTKKKPVVHGSSKPGVGRHSKLNPKRVGAAWAERRKLEMESERRGEAVPNDDDFDSNWLPSFGGVWHSGTRRE</sequence>
<name>S8DJN3_9LAMI</name>
<feature type="non-terminal residue" evidence="2">
    <location>
        <position position="1"/>
    </location>
</feature>
<dbReference type="OrthoDB" id="1892805at2759"/>
<evidence type="ECO:0000256" key="1">
    <source>
        <dbReference type="SAM" id="MobiDB-lite"/>
    </source>
</evidence>
<evidence type="ECO:0000313" key="3">
    <source>
        <dbReference type="Proteomes" id="UP000015453"/>
    </source>
</evidence>
<dbReference type="EMBL" id="AUSU01008147">
    <property type="protein sequence ID" value="EPS59702.1"/>
    <property type="molecule type" value="Genomic_DNA"/>
</dbReference>
<proteinExistence type="predicted"/>
<dbReference type="PANTHER" id="PTHR31198:SF1">
    <property type="entry name" value="CENTROSOMAL AT-AC SPLICING FACTOR"/>
    <property type="match status" value="1"/>
</dbReference>
<protein>
    <recommendedName>
        <fullName evidence="4">TITAN-like protein</fullName>
    </recommendedName>
</protein>
<dbReference type="Pfam" id="PF14968">
    <property type="entry name" value="CCDC84"/>
    <property type="match status" value="1"/>
</dbReference>
<accession>S8DJN3</accession>
<dbReference type="InterPro" id="IPR028015">
    <property type="entry name" value="CCDC84-like"/>
</dbReference>
<organism evidence="2 3">
    <name type="scientific">Genlisea aurea</name>
    <dbReference type="NCBI Taxonomy" id="192259"/>
    <lineage>
        <taxon>Eukaryota</taxon>
        <taxon>Viridiplantae</taxon>
        <taxon>Streptophyta</taxon>
        <taxon>Embryophyta</taxon>
        <taxon>Tracheophyta</taxon>
        <taxon>Spermatophyta</taxon>
        <taxon>Magnoliopsida</taxon>
        <taxon>eudicotyledons</taxon>
        <taxon>Gunneridae</taxon>
        <taxon>Pentapetalae</taxon>
        <taxon>asterids</taxon>
        <taxon>lamiids</taxon>
        <taxon>Lamiales</taxon>
        <taxon>Lentibulariaceae</taxon>
        <taxon>Genlisea</taxon>
    </lineage>
</organism>
<gene>
    <name evidence="2" type="ORF">M569_15104</name>
</gene>
<feature type="compositionally biased region" description="Basic and acidic residues" evidence="1">
    <location>
        <begin position="61"/>
        <end position="75"/>
    </location>
</feature>
<keyword evidence="3" id="KW-1185">Reference proteome</keyword>
<evidence type="ECO:0000313" key="2">
    <source>
        <dbReference type="EMBL" id="EPS59702.1"/>
    </source>
</evidence>